<evidence type="ECO:0000313" key="1">
    <source>
        <dbReference type="EMBL" id="MBX20760.1"/>
    </source>
</evidence>
<sequence length="42" mass="4750">MDMKSFIPLIPFCFILHGAAYCTIILQRSYVITQNLSNTDLG</sequence>
<organism evidence="1">
    <name type="scientific">Rhizophora mucronata</name>
    <name type="common">Asiatic mangrove</name>
    <dbReference type="NCBI Taxonomy" id="61149"/>
    <lineage>
        <taxon>Eukaryota</taxon>
        <taxon>Viridiplantae</taxon>
        <taxon>Streptophyta</taxon>
        <taxon>Embryophyta</taxon>
        <taxon>Tracheophyta</taxon>
        <taxon>Spermatophyta</taxon>
        <taxon>Magnoliopsida</taxon>
        <taxon>eudicotyledons</taxon>
        <taxon>Gunneridae</taxon>
        <taxon>Pentapetalae</taxon>
        <taxon>rosids</taxon>
        <taxon>fabids</taxon>
        <taxon>Malpighiales</taxon>
        <taxon>Rhizophoraceae</taxon>
        <taxon>Rhizophora</taxon>
    </lineage>
</organism>
<protein>
    <submittedName>
        <fullName evidence="1">Phosphoglucomutaseic-like</fullName>
    </submittedName>
</protein>
<accession>A0A2P2LS13</accession>
<reference evidence="1" key="1">
    <citation type="submission" date="2018-02" db="EMBL/GenBank/DDBJ databases">
        <title>Rhizophora mucronata_Transcriptome.</title>
        <authorList>
            <person name="Meera S.P."/>
            <person name="Sreeshan A."/>
            <person name="Augustine A."/>
        </authorList>
    </citation>
    <scope>NUCLEOTIDE SEQUENCE</scope>
    <source>
        <tissue evidence="1">Leaf</tissue>
    </source>
</reference>
<proteinExistence type="predicted"/>
<dbReference type="AlphaFoldDB" id="A0A2P2LS13"/>
<name>A0A2P2LS13_RHIMU</name>
<dbReference type="EMBL" id="GGEC01040276">
    <property type="protein sequence ID" value="MBX20760.1"/>
    <property type="molecule type" value="Transcribed_RNA"/>
</dbReference>